<dbReference type="PANTHER" id="PTHR48071:SF18">
    <property type="entry name" value="DELETED IN MALIGNANT BRAIN TUMORS 1 PROTEIN-RELATED"/>
    <property type="match status" value="1"/>
</dbReference>
<protein>
    <recommendedName>
        <fullName evidence="6">SRCR domain-containing protein</fullName>
    </recommendedName>
</protein>
<gene>
    <name evidence="7" type="ORF">DPMN_096739</name>
</gene>
<comment type="caution">
    <text evidence="5">Lacks conserved residue(s) required for the propagation of feature annotation.</text>
</comment>
<keyword evidence="8" id="KW-1185">Reference proteome</keyword>
<dbReference type="InterPro" id="IPR001190">
    <property type="entry name" value="SRCR"/>
</dbReference>
<reference evidence="7" key="1">
    <citation type="journal article" date="2019" name="bioRxiv">
        <title>The Genome of the Zebra Mussel, Dreissena polymorpha: A Resource for Invasive Species Research.</title>
        <authorList>
            <person name="McCartney M.A."/>
            <person name="Auch B."/>
            <person name="Kono T."/>
            <person name="Mallez S."/>
            <person name="Zhang Y."/>
            <person name="Obille A."/>
            <person name="Becker A."/>
            <person name="Abrahante J.E."/>
            <person name="Garbe J."/>
            <person name="Badalamenti J.P."/>
            <person name="Herman A."/>
            <person name="Mangelson H."/>
            <person name="Liachko I."/>
            <person name="Sullivan S."/>
            <person name="Sone E.D."/>
            <person name="Koren S."/>
            <person name="Silverstein K.A.T."/>
            <person name="Beckman K.B."/>
            <person name="Gohl D.M."/>
        </authorList>
    </citation>
    <scope>NUCLEOTIDE SEQUENCE</scope>
    <source>
        <strain evidence="7">Duluth1</strain>
        <tissue evidence="7">Whole animal</tissue>
    </source>
</reference>
<dbReference type="PROSITE" id="PS50287">
    <property type="entry name" value="SRCR_2"/>
    <property type="match status" value="1"/>
</dbReference>
<dbReference type="AlphaFoldDB" id="A0A9D4L9Y4"/>
<keyword evidence="3 5" id="KW-1015">Disulfide bond</keyword>
<reference evidence="7" key="2">
    <citation type="submission" date="2020-11" db="EMBL/GenBank/DDBJ databases">
        <authorList>
            <person name="McCartney M.A."/>
            <person name="Auch B."/>
            <person name="Kono T."/>
            <person name="Mallez S."/>
            <person name="Becker A."/>
            <person name="Gohl D.M."/>
            <person name="Silverstein K.A.T."/>
            <person name="Koren S."/>
            <person name="Bechman K.B."/>
            <person name="Herman A."/>
            <person name="Abrahante J.E."/>
            <person name="Garbe J."/>
        </authorList>
    </citation>
    <scope>NUCLEOTIDE SEQUENCE</scope>
    <source>
        <strain evidence="7">Duluth1</strain>
        <tissue evidence="7">Whole animal</tissue>
    </source>
</reference>
<keyword evidence="1" id="KW-0732">Signal</keyword>
<dbReference type="PANTHER" id="PTHR48071">
    <property type="entry name" value="SRCR DOMAIN-CONTAINING PROTEIN"/>
    <property type="match status" value="1"/>
</dbReference>
<evidence type="ECO:0000256" key="1">
    <source>
        <dbReference type="ARBA" id="ARBA00022729"/>
    </source>
</evidence>
<evidence type="ECO:0000259" key="6">
    <source>
        <dbReference type="PROSITE" id="PS50287"/>
    </source>
</evidence>
<name>A0A9D4L9Y4_DREPO</name>
<dbReference type="GO" id="GO:0016020">
    <property type="term" value="C:membrane"/>
    <property type="evidence" value="ECO:0007669"/>
    <property type="project" value="InterPro"/>
</dbReference>
<evidence type="ECO:0000256" key="2">
    <source>
        <dbReference type="ARBA" id="ARBA00022737"/>
    </source>
</evidence>
<dbReference type="Proteomes" id="UP000828390">
    <property type="component" value="Unassembled WGS sequence"/>
</dbReference>
<feature type="disulfide bond" evidence="5">
    <location>
        <begin position="66"/>
        <end position="76"/>
    </location>
</feature>
<evidence type="ECO:0000313" key="8">
    <source>
        <dbReference type="Proteomes" id="UP000828390"/>
    </source>
</evidence>
<comment type="caution">
    <text evidence="7">The sequence shown here is derived from an EMBL/GenBank/DDBJ whole genome shotgun (WGS) entry which is preliminary data.</text>
</comment>
<dbReference type="SMART" id="SM00202">
    <property type="entry name" value="SR"/>
    <property type="match status" value="1"/>
</dbReference>
<dbReference type="Gene3D" id="3.10.250.10">
    <property type="entry name" value="SRCR-like domain"/>
    <property type="match status" value="1"/>
</dbReference>
<keyword evidence="4" id="KW-0325">Glycoprotein</keyword>
<evidence type="ECO:0000256" key="5">
    <source>
        <dbReference type="PROSITE-ProRule" id="PRU00196"/>
    </source>
</evidence>
<dbReference type="EMBL" id="JAIWYP010000003">
    <property type="protein sequence ID" value="KAH3854200.1"/>
    <property type="molecule type" value="Genomic_DNA"/>
</dbReference>
<dbReference type="PRINTS" id="PR00258">
    <property type="entry name" value="SPERACTRCPTR"/>
</dbReference>
<sequence length="100" mass="11014">MPIQGRLEVFYNNTWGTVCDDGFTSLEAKVVCRMLRFTGNLFAAAALNSAAYGQGTGPIWLDDVACNGTESYLSNCRTRNWGEHNCGHNEDVGVDCRRTC</sequence>
<feature type="domain" description="SRCR" evidence="6">
    <location>
        <begin position="1"/>
        <end position="97"/>
    </location>
</feature>
<evidence type="ECO:0000313" key="7">
    <source>
        <dbReference type="EMBL" id="KAH3854200.1"/>
    </source>
</evidence>
<evidence type="ECO:0000256" key="4">
    <source>
        <dbReference type="ARBA" id="ARBA00023180"/>
    </source>
</evidence>
<evidence type="ECO:0000256" key="3">
    <source>
        <dbReference type="ARBA" id="ARBA00023157"/>
    </source>
</evidence>
<dbReference type="InterPro" id="IPR036772">
    <property type="entry name" value="SRCR-like_dom_sf"/>
</dbReference>
<dbReference type="Pfam" id="PF00530">
    <property type="entry name" value="SRCR"/>
    <property type="match status" value="1"/>
</dbReference>
<dbReference type="FunFam" id="3.10.250.10:FF:000006">
    <property type="entry name" value="neurotrypsin isoform X2"/>
    <property type="match status" value="1"/>
</dbReference>
<keyword evidence="2" id="KW-0677">Repeat</keyword>
<proteinExistence type="predicted"/>
<accession>A0A9D4L9Y4</accession>
<dbReference type="SUPFAM" id="SSF56487">
    <property type="entry name" value="SRCR-like"/>
    <property type="match status" value="1"/>
</dbReference>
<organism evidence="7 8">
    <name type="scientific">Dreissena polymorpha</name>
    <name type="common">Zebra mussel</name>
    <name type="synonym">Mytilus polymorpha</name>
    <dbReference type="NCBI Taxonomy" id="45954"/>
    <lineage>
        <taxon>Eukaryota</taxon>
        <taxon>Metazoa</taxon>
        <taxon>Spiralia</taxon>
        <taxon>Lophotrochozoa</taxon>
        <taxon>Mollusca</taxon>
        <taxon>Bivalvia</taxon>
        <taxon>Autobranchia</taxon>
        <taxon>Heteroconchia</taxon>
        <taxon>Euheterodonta</taxon>
        <taxon>Imparidentia</taxon>
        <taxon>Neoheterodontei</taxon>
        <taxon>Myida</taxon>
        <taxon>Dreissenoidea</taxon>
        <taxon>Dreissenidae</taxon>
        <taxon>Dreissena</taxon>
    </lineage>
</organism>